<gene>
    <name evidence="2" type="ORF">Q604_UNBC15714G0001</name>
</gene>
<proteinExistence type="predicted"/>
<dbReference type="InterPro" id="IPR036927">
    <property type="entry name" value="Cyt_c_oxase-like_su1_sf"/>
</dbReference>
<dbReference type="AlphaFoldDB" id="W1XLR3"/>
<feature type="transmembrane region" description="Helical" evidence="1">
    <location>
        <begin position="40"/>
        <end position="63"/>
    </location>
</feature>
<dbReference type="Gene3D" id="1.20.210.10">
    <property type="entry name" value="Cytochrome c oxidase-like, subunit I domain"/>
    <property type="match status" value="1"/>
</dbReference>
<reference evidence="2" key="1">
    <citation type="submission" date="2013-12" db="EMBL/GenBank/DDBJ databases">
        <title>A Varibaculum cambriense genome reconstructed from a premature infant gut community with otherwise low bacterial novelty that shifts toward anaerobic metabolism during the third week of life.</title>
        <authorList>
            <person name="Brown C.T."/>
            <person name="Sharon I."/>
            <person name="Thomas B.C."/>
            <person name="Castelle C.J."/>
            <person name="Morowitz M.J."/>
            <person name="Banfield J.F."/>
        </authorList>
    </citation>
    <scope>NUCLEOTIDE SEQUENCE</scope>
</reference>
<evidence type="ECO:0000313" key="2">
    <source>
        <dbReference type="EMBL" id="ETJ29764.1"/>
    </source>
</evidence>
<name>W1XLR3_9ZZZZ</name>
<feature type="non-terminal residue" evidence="2">
    <location>
        <position position="1"/>
    </location>
</feature>
<keyword evidence="1" id="KW-1133">Transmembrane helix</keyword>
<keyword evidence="1" id="KW-0472">Membrane</keyword>
<keyword evidence="1" id="KW-0812">Transmembrane</keyword>
<dbReference type="EMBL" id="AZMM01015714">
    <property type="protein sequence ID" value="ETJ29764.1"/>
    <property type="molecule type" value="Genomic_DNA"/>
</dbReference>
<feature type="non-terminal residue" evidence="2">
    <location>
        <position position="67"/>
    </location>
</feature>
<sequence length="67" mass="7442">VVVWLWAFGKKDDEHALVLPIEDPISKITLTPSQRALGKYLFTILALFLFQLGMGGIIAHYTVEGQA</sequence>
<protein>
    <submittedName>
        <fullName evidence="2">Nitric oxide reductase</fullName>
    </submittedName>
</protein>
<comment type="caution">
    <text evidence="2">The sequence shown here is derived from an EMBL/GenBank/DDBJ whole genome shotgun (WGS) entry which is preliminary data.</text>
</comment>
<accession>W1XLR3</accession>
<evidence type="ECO:0000256" key="1">
    <source>
        <dbReference type="SAM" id="Phobius"/>
    </source>
</evidence>
<organism evidence="2">
    <name type="scientific">human gut metagenome</name>
    <dbReference type="NCBI Taxonomy" id="408170"/>
    <lineage>
        <taxon>unclassified sequences</taxon>
        <taxon>metagenomes</taxon>
        <taxon>organismal metagenomes</taxon>
    </lineage>
</organism>